<sequence>MAQEAPLPLGIIQVPVTNLYFNQDIEGRQYSKIQVQHLETLFNRTAIDHEDHRHWIDGYVDRSDVASILGALGGLTALQQHNAVGMYPFLGDQQVAYTHGRHRVEASRRIDAESCWTIFLSSTDLSSLATNQIVQRRTEQFQHEAPYTNGYIYAKLRQYPVGSRDYNEWYMRLSPNKRKNFQAIDSHPGVSEALTRLVGFPGIIDALYLANVCKYSAWGLLNEFQTCLDHIYNEWSNYTRGDCVAQRDITPETVRLLEGRAPNINPSDREWVRAVFQTRMVFPTIKDQKQRDELQKSILARSGVIPSLRSCQANMLYMGIAAQIVRTLLIPKDLKLKRTVKAEDGVATLRSVLRKCWIETEPYVEVREGEFQAVLGGPNFDLAYNTVIIAALRQFAYMSQDRPKIEAGDAALRLSTDDMLSCEALFHRRAKLLGFRSSLIEQGAMNPALPFQPEKLALDFDEEAFLSRAERRWGRPSARVFAIIQEVAFLPHLLGTEACTGNRTAVVLFRDLVQSFLSPVSFDIDVSRPSINVNHTDPQTRLQLLYTSRQASAPTSPERTVNMDHDGYGCNAESIEMDMDTPLASPQAFVRRDEDVVMSDLSEPAESEVTEGSHFWEQLILEYQSLISASNGSASPFSDASTLVLDGLGESEDPRKDLTMCNNSSAISLPSYSMVADQSRTLFDDSAANSRADGSTLWSSSGSERCSRHEPAHDGTRHLADVSCTTRQRIAKKTRKRNSPMLHDHPAAMRRRGGTFPRAPSQGNGGTRYGLLPTAPAESYQIAHLAGCCCSLCSQNAGLSEQDQPWQKRPTLPQPDRLPSSSQENSHRLISDIYSTSSERSVLPSPFAQRVSREESEIQDASGIIARPSGNRLTSTSFYTEPLPRSTLPSPRAHRTSTHHPKPLAYNSQGPGVAWGGSTSVSADSQLYSGDFSQSGHSHIHSYSSKSSPILSHFNTAQTRFPHQHGSSPFRSNVSTLISANERRGVTPSVKENMDAGLHVAQEEQEQLPRGWQGFIDSDDTLTTISLS</sequence>
<dbReference type="Pfam" id="PF12520">
    <property type="entry name" value="DUF3723"/>
    <property type="match status" value="1"/>
</dbReference>
<dbReference type="VEuPathDB" id="FungiDB:FMAN_07332"/>
<feature type="compositionally biased region" description="Polar residues" evidence="1">
    <location>
        <begin position="687"/>
        <end position="704"/>
    </location>
</feature>
<dbReference type="InterPro" id="IPR022198">
    <property type="entry name" value="DUF3723"/>
</dbReference>
<dbReference type="Proteomes" id="UP000184255">
    <property type="component" value="Unassembled WGS sequence"/>
</dbReference>
<proteinExistence type="predicted"/>
<evidence type="ECO:0000313" key="2">
    <source>
        <dbReference type="EMBL" id="CVK92436.1"/>
    </source>
</evidence>
<gene>
    <name evidence="2" type="ORF">FMAN_07332</name>
</gene>
<dbReference type="AlphaFoldDB" id="A0A1L7TCA7"/>
<name>A0A1L7TCA7_FUSMA</name>
<dbReference type="GeneID" id="65086593"/>
<protein>
    <submittedName>
        <fullName evidence="2">Uncharacterized protein</fullName>
    </submittedName>
</protein>
<feature type="region of interest" description="Disordered" evidence="1">
    <location>
        <begin position="687"/>
        <end position="768"/>
    </location>
</feature>
<accession>A0A1L7TCA7</accession>
<comment type="caution">
    <text evidence="2">The sequence shown here is derived from an EMBL/GenBank/DDBJ whole genome shotgun (WGS) entry which is preliminary data.</text>
</comment>
<feature type="compositionally biased region" description="Basic residues" evidence="1">
    <location>
        <begin position="892"/>
        <end position="902"/>
    </location>
</feature>
<keyword evidence="3" id="KW-1185">Reference proteome</keyword>
<feature type="compositionally biased region" description="Basic residues" evidence="1">
    <location>
        <begin position="729"/>
        <end position="738"/>
    </location>
</feature>
<dbReference type="EMBL" id="FCQH01000005">
    <property type="protein sequence ID" value="CVK92436.1"/>
    <property type="molecule type" value="Genomic_DNA"/>
</dbReference>
<evidence type="ECO:0000256" key="1">
    <source>
        <dbReference type="SAM" id="MobiDB-lite"/>
    </source>
</evidence>
<evidence type="ECO:0000313" key="3">
    <source>
        <dbReference type="Proteomes" id="UP000184255"/>
    </source>
</evidence>
<feature type="region of interest" description="Disordered" evidence="1">
    <location>
        <begin position="841"/>
        <end position="911"/>
    </location>
</feature>
<organism evidence="2 3">
    <name type="scientific">Fusarium mangiferae</name>
    <name type="common">Mango malformation disease fungus</name>
    <dbReference type="NCBI Taxonomy" id="192010"/>
    <lineage>
        <taxon>Eukaryota</taxon>
        <taxon>Fungi</taxon>
        <taxon>Dikarya</taxon>
        <taxon>Ascomycota</taxon>
        <taxon>Pezizomycotina</taxon>
        <taxon>Sordariomycetes</taxon>
        <taxon>Hypocreomycetidae</taxon>
        <taxon>Hypocreales</taxon>
        <taxon>Nectriaceae</taxon>
        <taxon>Fusarium</taxon>
        <taxon>Fusarium fujikuroi species complex</taxon>
    </lineage>
</organism>
<dbReference type="RefSeq" id="XP_041681554.1">
    <property type="nucleotide sequence ID" value="XM_041830940.1"/>
</dbReference>
<feature type="region of interest" description="Disordered" evidence="1">
    <location>
        <begin position="803"/>
        <end position="826"/>
    </location>
</feature>
<reference evidence="3" key="1">
    <citation type="journal article" date="2016" name="Genome Biol. Evol.">
        <title>Comparative 'omics' of the Fusarium fujikuroi species complex highlights differences in genetic potential and metabolite synthesis.</title>
        <authorList>
            <person name="Niehaus E.-M."/>
            <person name="Muensterkoetter M."/>
            <person name="Proctor R.H."/>
            <person name="Brown D.W."/>
            <person name="Sharon A."/>
            <person name="Idan Y."/>
            <person name="Oren-Young L."/>
            <person name="Sieber C.M."/>
            <person name="Novak O."/>
            <person name="Pencik A."/>
            <person name="Tarkowska D."/>
            <person name="Hromadova K."/>
            <person name="Freeman S."/>
            <person name="Maymon M."/>
            <person name="Elazar M."/>
            <person name="Youssef S.A."/>
            <person name="El-Shabrawy E.S.M."/>
            <person name="Shalaby A.B.A."/>
            <person name="Houterman P."/>
            <person name="Brock N.L."/>
            <person name="Burkhardt I."/>
            <person name="Tsavkelova E.A."/>
            <person name="Dickschat J.S."/>
            <person name="Galuszka P."/>
            <person name="Gueldener U."/>
            <person name="Tudzynski B."/>
        </authorList>
    </citation>
    <scope>NUCLEOTIDE SEQUENCE [LARGE SCALE GENOMIC DNA]</scope>
    <source>
        <strain evidence="3">MRC7560</strain>
    </source>
</reference>
<feature type="compositionally biased region" description="Basic and acidic residues" evidence="1">
    <location>
        <begin position="705"/>
        <end position="720"/>
    </location>
</feature>